<sequence length="249" mass="26295">MPSKDAWSAQGYAAHARFVSDLGSPVLDLLAPMPGERILDLGCGDGALTARLRDAGAVVTGVDGSADMVAAAQARGLDARVMDGHSLIFDGGFDAVFSNAALHWMTEPRAVILGVWNALKPGGRFVGEFGGMGNVAAIRTALIAALSEAGQTADLKDIWYFPTPDEYATLLAERGFRVESAELIPRPTPVASGMRAWLETLAAPVLGKVPGDREAFLDRVTELAAPALRDGAGNWTADYVRLRFSCVKP</sequence>
<keyword evidence="2" id="KW-0489">Methyltransferase</keyword>
<dbReference type="Pfam" id="PF08241">
    <property type="entry name" value="Methyltransf_11"/>
    <property type="match status" value="1"/>
</dbReference>
<dbReference type="CDD" id="cd02440">
    <property type="entry name" value="AdoMet_MTases"/>
    <property type="match status" value="1"/>
</dbReference>
<evidence type="ECO:0000313" key="2">
    <source>
        <dbReference type="EMBL" id="QPH53259.1"/>
    </source>
</evidence>
<dbReference type="GO" id="GO:0008757">
    <property type="term" value="F:S-adenosylmethionine-dependent methyltransferase activity"/>
    <property type="evidence" value="ECO:0007669"/>
    <property type="project" value="InterPro"/>
</dbReference>
<name>A0A7S9LQ64_9RHOB</name>
<evidence type="ECO:0000313" key="3">
    <source>
        <dbReference type="Proteomes" id="UP000594800"/>
    </source>
</evidence>
<dbReference type="SUPFAM" id="SSF53335">
    <property type="entry name" value="S-adenosyl-L-methionine-dependent methyltransferases"/>
    <property type="match status" value="1"/>
</dbReference>
<feature type="domain" description="Methyltransferase type 11" evidence="1">
    <location>
        <begin position="39"/>
        <end position="126"/>
    </location>
</feature>
<dbReference type="Proteomes" id="UP000594800">
    <property type="component" value="Chromosome"/>
</dbReference>
<keyword evidence="2" id="KW-0808">Transferase</keyword>
<dbReference type="InterPro" id="IPR013216">
    <property type="entry name" value="Methyltransf_11"/>
</dbReference>
<organism evidence="2 3">
    <name type="scientific">Pontivivens ytuae</name>
    <dbReference type="NCBI Taxonomy" id="2789856"/>
    <lineage>
        <taxon>Bacteria</taxon>
        <taxon>Pseudomonadati</taxon>
        <taxon>Pseudomonadota</taxon>
        <taxon>Alphaproteobacteria</taxon>
        <taxon>Rhodobacterales</taxon>
        <taxon>Paracoccaceae</taxon>
        <taxon>Pontivivens</taxon>
    </lineage>
</organism>
<dbReference type="RefSeq" id="WP_196102470.1">
    <property type="nucleotide sequence ID" value="NZ_CP064942.1"/>
</dbReference>
<reference evidence="2 3" key="1">
    <citation type="submission" date="2020-11" db="EMBL/GenBank/DDBJ databases">
        <title>Description of Pontivivens ytuae sp. nov. isolated from deep sea sediment of Mariana Trench.</title>
        <authorList>
            <person name="Wang Z."/>
            <person name="Sun Q.-L."/>
            <person name="Xu X.-D."/>
            <person name="Tang Y.-Z."/>
            <person name="Zhang J."/>
        </authorList>
    </citation>
    <scope>NUCLEOTIDE SEQUENCE [LARGE SCALE GENOMIC DNA]</scope>
    <source>
        <strain evidence="2 3">MT2928</strain>
    </source>
</reference>
<protein>
    <submittedName>
        <fullName evidence="2">Methyltransferase domain-containing protein</fullName>
    </submittedName>
</protein>
<gene>
    <name evidence="2" type="ORF">I0K15_15915</name>
</gene>
<dbReference type="KEGG" id="poz:I0K15_15915"/>
<dbReference type="AlphaFoldDB" id="A0A7S9LQ64"/>
<dbReference type="Gene3D" id="3.40.50.150">
    <property type="entry name" value="Vaccinia Virus protein VP39"/>
    <property type="match status" value="1"/>
</dbReference>
<evidence type="ECO:0000259" key="1">
    <source>
        <dbReference type="Pfam" id="PF08241"/>
    </source>
</evidence>
<dbReference type="InterPro" id="IPR029063">
    <property type="entry name" value="SAM-dependent_MTases_sf"/>
</dbReference>
<keyword evidence="3" id="KW-1185">Reference proteome</keyword>
<proteinExistence type="predicted"/>
<dbReference type="PANTHER" id="PTHR43861">
    <property type="entry name" value="TRANS-ACONITATE 2-METHYLTRANSFERASE-RELATED"/>
    <property type="match status" value="1"/>
</dbReference>
<dbReference type="GO" id="GO:0032259">
    <property type="term" value="P:methylation"/>
    <property type="evidence" value="ECO:0007669"/>
    <property type="project" value="UniProtKB-KW"/>
</dbReference>
<dbReference type="EMBL" id="CP064942">
    <property type="protein sequence ID" value="QPH53259.1"/>
    <property type="molecule type" value="Genomic_DNA"/>
</dbReference>
<dbReference type="PANTHER" id="PTHR43861:SF1">
    <property type="entry name" value="TRANS-ACONITATE 2-METHYLTRANSFERASE"/>
    <property type="match status" value="1"/>
</dbReference>
<accession>A0A7S9LQ64</accession>